<organism evidence="1 2">
    <name type="scientific">Rhodococcus ruber</name>
    <dbReference type="NCBI Taxonomy" id="1830"/>
    <lineage>
        <taxon>Bacteria</taxon>
        <taxon>Bacillati</taxon>
        <taxon>Actinomycetota</taxon>
        <taxon>Actinomycetes</taxon>
        <taxon>Mycobacteriales</taxon>
        <taxon>Nocardiaceae</taxon>
        <taxon>Rhodococcus</taxon>
    </lineage>
</organism>
<evidence type="ECO:0000313" key="2">
    <source>
        <dbReference type="Proteomes" id="UP000042997"/>
    </source>
</evidence>
<dbReference type="AlphaFoldDB" id="A0A098BK04"/>
<proteinExistence type="predicted"/>
<protein>
    <submittedName>
        <fullName evidence="1">Uncharacterized protein</fullName>
    </submittedName>
</protein>
<dbReference type="Proteomes" id="UP000042997">
    <property type="component" value="Unassembled WGS sequence"/>
</dbReference>
<evidence type="ECO:0000313" key="1">
    <source>
        <dbReference type="EMBL" id="CDZ89028.1"/>
    </source>
</evidence>
<name>A0A098BK04_9NOCA</name>
<reference evidence="1 2" key="1">
    <citation type="journal article" date="2014" name="Genome Announc.">
        <title>Draft Genome Sequence of Propane- and Butane-Oxidizing Actinobacterium Rhodococcus ruber IEGM 231.</title>
        <authorList>
            <person name="Ivshina I.B."/>
            <person name="Kuyukina M.S."/>
            <person name="Krivoruchko A.V."/>
            <person name="Barbe V."/>
            <person name="Fischer C."/>
        </authorList>
    </citation>
    <scope>NUCLEOTIDE SEQUENCE [LARGE SCALE GENOMIC DNA]</scope>
</reference>
<dbReference type="EMBL" id="CCSD01000056">
    <property type="protein sequence ID" value="CDZ89028.1"/>
    <property type="molecule type" value="Genomic_DNA"/>
</dbReference>
<dbReference type="RefSeq" id="WP_269572176.1">
    <property type="nucleotide sequence ID" value="NZ_JAPWIU010000041.1"/>
</dbReference>
<gene>
    <name evidence="1" type="ORF">RHRU231_450195</name>
</gene>
<accession>A0A098BK04</accession>
<sequence length="215" mass="23037">MSNTPKFDREAFIAIASLVGNMIGVDIAKSAESIADSIESEVETGSVSASKRAARERFDDVQDALNTLGVDKPEYASTDDSDYHFHVANVDEAMRNFATLQKSRLNGGRGGTAHFHASDAKANVDVIVGAGGHDGPNKITSEAASASTPEPEGEQWEVAIRDREWGSIIDFRADRVDIGHGINGDDDGVIAYLNGDVVFQAPAGTYYYAKKVLDQ</sequence>